<sequence>MTLPSWMEVIAWFVTVSIVVPTWGCFFLALYPRPAWKIIDSASTPPSTPSLMHSSAPIPALPVSFQAQAQTLAHDPAQIQAHSPAVAATSALPSSSDVYEIMKEIREFSKGTNELLKEMRDLTRGTMNVCLEMRGIAQIHAQFTSTKVTLDIIARIEERTGIILNTNEDLLGFIKILEEGTLGLFRS</sequence>
<protein>
    <submittedName>
        <fullName evidence="2">Uncharacterized protein</fullName>
    </submittedName>
</protein>
<feature type="transmembrane region" description="Helical" evidence="1">
    <location>
        <begin position="12"/>
        <end position="31"/>
    </location>
</feature>
<dbReference type="GeneID" id="62144455"/>
<name>A0A9P5M5Y2_9HELO</name>
<accession>A0A9P5M5Y2</accession>
<keyword evidence="3" id="KW-1185">Reference proteome</keyword>
<evidence type="ECO:0000313" key="2">
    <source>
        <dbReference type="EMBL" id="KAF7953467.1"/>
    </source>
</evidence>
<organism evidence="2 3">
    <name type="scientific">Botrytis byssoidea</name>
    <dbReference type="NCBI Taxonomy" id="139641"/>
    <lineage>
        <taxon>Eukaryota</taxon>
        <taxon>Fungi</taxon>
        <taxon>Dikarya</taxon>
        <taxon>Ascomycota</taxon>
        <taxon>Pezizomycotina</taxon>
        <taxon>Leotiomycetes</taxon>
        <taxon>Helotiales</taxon>
        <taxon>Sclerotiniaceae</taxon>
        <taxon>Botrytis</taxon>
    </lineage>
</organism>
<keyword evidence="1" id="KW-0812">Transmembrane</keyword>
<evidence type="ECO:0000256" key="1">
    <source>
        <dbReference type="SAM" id="Phobius"/>
    </source>
</evidence>
<proteinExistence type="predicted"/>
<dbReference type="EMBL" id="RCSW01000002">
    <property type="protein sequence ID" value="KAF7953467.1"/>
    <property type="molecule type" value="Genomic_DNA"/>
</dbReference>
<keyword evidence="1" id="KW-1133">Transmembrane helix</keyword>
<comment type="caution">
    <text evidence="2">The sequence shown here is derived from an EMBL/GenBank/DDBJ whole genome shotgun (WGS) entry which is preliminary data.</text>
</comment>
<dbReference type="RefSeq" id="XP_038737277.1">
    <property type="nucleotide sequence ID" value="XM_038871376.1"/>
</dbReference>
<dbReference type="Proteomes" id="UP000710849">
    <property type="component" value="Unassembled WGS sequence"/>
</dbReference>
<keyword evidence="1" id="KW-0472">Membrane</keyword>
<evidence type="ECO:0000313" key="3">
    <source>
        <dbReference type="Proteomes" id="UP000710849"/>
    </source>
</evidence>
<gene>
    <name evidence="2" type="ORF">EAE97_000866</name>
</gene>
<dbReference type="AlphaFoldDB" id="A0A9P5M5Y2"/>
<reference evidence="2 3" key="1">
    <citation type="journal article" date="2020" name="Genome Biol. Evol.">
        <title>Comparative genomics of Sclerotiniaceae.</title>
        <authorList>
            <person name="Valero Jimenez C.A."/>
            <person name="Steentjes M."/>
            <person name="Scholten O.E."/>
            <person name="Van Kan J.A.L."/>
        </authorList>
    </citation>
    <scope>NUCLEOTIDE SEQUENCE [LARGE SCALE GENOMIC DNA]</scope>
    <source>
        <strain evidence="2 3">MUCL 94</strain>
    </source>
</reference>